<keyword evidence="3" id="KW-1185">Reference proteome</keyword>
<organism evidence="2 3">
    <name type="scientific">Streptomyces hokutonensis</name>
    <dbReference type="NCBI Taxonomy" id="1306990"/>
    <lineage>
        <taxon>Bacteria</taxon>
        <taxon>Bacillati</taxon>
        <taxon>Actinomycetota</taxon>
        <taxon>Actinomycetes</taxon>
        <taxon>Kitasatosporales</taxon>
        <taxon>Streptomycetaceae</taxon>
        <taxon>Streptomyces</taxon>
    </lineage>
</organism>
<evidence type="ECO:0000313" key="2">
    <source>
        <dbReference type="EMBL" id="MFE9604424.1"/>
    </source>
</evidence>
<name>A0ABW6MF97_9ACTN</name>
<evidence type="ECO:0000256" key="1">
    <source>
        <dbReference type="SAM" id="MobiDB-lite"/>
    </source>
</evidence>
<proteinExistence type="predicted"/>
<evidence type="ECO:0000313" key="3">
    <source>
        <dbReference type="Proteomes" id="UP001601303"/>
    </source>
</evidence>
<dbReference type="Proteomes" id="UP001601303">
    <property type="component" value="Unassembled WGS sequence"/>
</dbReference>
<feature type="region of interest" description="Disordered" evidence="1">
    <location>
        <begin position="67"/>
        <end position="87"/>
    </location>
</feature>
<accession>A0ABW6MF97</accession>
<comment type="caution">
    <text evidence="2">The sequence shown here is derived from an EMBL/GenBank/DDBJ whole genome shotgun (WGS) entry which is preliminary data.</text>
</comment>
<feature type="region of interest" description="Disordered" evidence="1">
    <location>
        <begin position="260"/>
        <end position="279"/>
    </location>
</feature>
<gene>
    <name evidence="2" type="ORF">ACFYNQ_38490</name>
</gene>
<sequence>MEPYDTASAAGPFAASTSLFSHLIDDLHDPASQYLTHDELEELLDDRGRALLRQLLQDHLDLRAQAEESAARTVPSRPLGPDLIPRPRLEGGHPRLLATVFGKVTVSRCAWRAPGRPNCHPADAALGLPRGRHSFTLGKLAALEAVRGSFDAAAEAIGRRCGKVIAKHALEQQVLAAAGDIDAFYRARVAVPAAAATLLVISVDGKGIVMRPEALRAGTARAAKRGRAMRTRLAGGEKSNRKRMATLAAVYDAEPAVRRPHDVIAPPGGRSGDRTLRPGPKAQLTWLTGSVKRDAAEVIADAFRVVEDRDPGHRRTWVVLVDGAPHQIELITAEAARRHAPIHIVIDLVHVLEYLWTAAWCFHQAADPAAEDWVAGKALAVLAGRAEAVAAQITEAANAAGLAEADRRGADKCVQYLTGKQEYLHYEEALAHGWPVATGVIEGACRHLIADRLDITGARWGLEGAEAVLTLRAVMANGDFDRYWRFHTARERDRLYPRPEQRGFALGA</sequence>
<dbReference type="RefSeq" id="WP_388113358.1">
    <property type="nucleotide sequence ID" value="NZ_JBIAHM010000016.1"/>
</dbReference>
<protein>
    <submittedName>
        <fullName evidence="2">ISKra4 family transposase</fullName>
    </submittedName>
</protein>
<dbReference type="NCBIfam" id="NF033572">
    <property type="entry name" value="transpos_ISKra4"/>
    <property type="match status" value="1"/>
</dbReference>
<reference evidence="2 3" key="1">
    <citation type="submission" date="2024-10" db="EMBL/GenBank/DDBJ databases">
        <title>The Natural Products Discovery Center: Release of the First 8490 Sequenced Strains for Exploring Actinobacteria Biosynthetic Diversity.</title>
        <authorList>
            <person name="Kalkreuter E."/>
            <person name="Kautsar S.A."/>
            <person name="Yang D."/>
            <person name="Bader C.D."/>
            <person name="Teijaro C.N."/>
            <person name="Fluegel L."/>
            <person name="Davis C.M."/>
            <person name="Simpson J.R."/>
            <person name="Lauterbach L."/>
            <person name="Steele A.D."/>
            <person name="Gui C."/>
            <person name="Meng S."/>
            <person name="Li G."/>
            <person name="Viehrig K."/>
            <person name="Ye F."/>
            <person name="Su P."/>
            <person name="Kiefer A.F."/>
            <person name="Nichols A."/>
            <person name="Cepeda A.J."/>
            <person name="Yan W."/>
            <person name="Fan B."/>
            <person name="Jiang Y."/>
            <person name="Adhikari A."/>
            <person name="Zheng C.-J."/>
            <person name="Schuster L."/>
            <person name="Cowan T.M."/>
            <person name="Smanski M.J."/>
            <person name="Chevrette M.G."/>
            <person name="De Carvalho L.P.S."/>
            <person name="Shen B."/>
        </authorList>
    </citation>
    <scope>NUCLEOTIDE SEQUENCE [LARGE SCALE GENOMIC DNA]</scope>
    <source>
        <strain evidence="2 3">NPDC006488</strain>
    </source>
</reference>
<dbReference type="EMBL" id="JBIAHM010000016">
    <property type="protein sequence ID" value="MFE9604424.1"/>
    <property type="molecule type" value="Genomic_DNA"/>
</dbReference>